<keyword evidence="2" id="KW-0614">Plasmid</keyword>
<feature type="coiled-coil region" evidence="1">
    <location>
        <begin position="175"/>
        <end position="202"/>
    </location>
</feature>
<evidence type="ECO:0000256" key="1">
    <source>
        <dbReference type="SAM" id="Coils"/>
    </source>
</evidence>
<reference evidence="2 3" key="1">
    <citation type="submission" date="2016-04" db="EMBL/GenBank/DDBJ databases">
        <title>High quality genome of the nematocidal Bacillus thuringiensis MYBT18246.</title>
        <authorList>
            <person name="Hollensteiner J."/>
            <person name="Poehlein A."/>
            <person name="Sproeer C."/>
            <person name="Bunk B."/>
            <person name="Rosenstiel P."/>
            <person name="Schulenburg H."/>
            <person name="Liesegang H."/>
        </authorList>
    </citation>
    <scope>NUCLEOTIDE SEQUENCE [LARGE SCALE GENOMIC DNA]</scope>
    <source>
        <strain evidence="2 3">MYBT18246</strain>
        <plasmid evidence="2 3">p109822</plasmid>
    </source>
</reference>
<sequence>MFIRNLICLCCLTVCQLIPVSPSHQVFAESEIPTVMDGLANHIIDLHDSFAEKLNGASETSISHTVLSSLTQYETSAYEQAQLWRDSLKGNMESIKNQILAYDTTFNNLYEEIRQQVNPHDNQKLVQSLQTLQQDILNKKENIRVFITKIETLKETGATNSRQLQTDLAQINLCMDGYRTEINHLQDQLDKATSAKERERLADQMMEPSAKLYDKLEPLYNSVNTLIRNINGVNDGVLTIGWQISLVEMHTNWNSLDSTLTELIEQIKKAPNVSPAFISKRLDTIKDIWSMDIIAKLGSGANK</sequence>
<dbReference type="AlphaFoldDB" id="A0A9W3SJI7"/>
<evidence type="ECO:0000313" key="2">
    <source>
        <dbReference type="EMBL" id="ANS52237.1"/>
    </source>
</evidence>
<dbReference type="Proteomes" id="UP000092743">
    <property type="component" value="Plasmid p109822"/>
</dbReference>
<accession>A0A9W3SJI7</accession>
<dbReference type="PANTHER" id="PTHR38443:SF2">
    <property type="entry name" value="NON-HEMOLYTIC ENTEROTOXIN LYTIC COMPONENT L1"/>
    <property type="match status" value="1"/>
</dbReference>
<dbReference type="Pfam" id="PF05791">
    <property type="entry name" value="Bacillus_HBL"/>
    <property type="match status" value="1"/>
</dbReference>
<dbReference type="PANTHER" id="PTHR38443">
    <property type="match status" value="1"/>
</dbReference>
<protein>
    <submittedName>
        <fullName evidence="2">Uncharacterized protein</fullName>
    </submittedName>
</protein>
<dbReference type="Gene3D" id="1.20.1170.10">
    <property type="match status" value="2"/>
</dbReference>
<name>A0A9W3SJI7_BACTU</name>
<proteinExistence type="predicted"/>
<dbReference type="SUPFAM" id="SSF58100">
    <property type="entry name" value="Bacterial hemolysins"/>
    <property type="match status" value="1"/>
</dbReference>
<dbReference type="CDD" id="cd21116">
    <property type="entry name" value="ClyA-like"/>
    <property type="match status" value="1"/>
</dbReference>
<dbReference type="RefSeq" id="WP_065486920.1">
    <property type="nucleotide sequence ID" value="NZ_CP015355.1"/>
</dbReference>
<dbReference type="EMBL" id="CP015355">
    <property type="protein sequence ID" value="ANS52237.1"/>
    <property type="molecule type" value="Genomic_DNA"/>
</dbReference>
<gene>
    <name evidence="2" type="ORF">BT246_69460</name>
</gene>
<keyword evidence="1" id="KW-0175">Coiled coil</keyword>
<geneLocation type="plasmid" evidence="2 3">
    <name>p109822</name>
</geneLocation>
<dbReference type="InterPro" id="IPR008414">
    <property type="entry name" value="HBL"/>
</dbReference>
<dbReference type="GO" id="GO:0016020">
    <property type="term" value="C:membrane"/>
    <property type="evidence" value="ECO:0007669"/>
    <property type="project" value="InterPro"/>
</dbReference>
<dbReference type="InterPro" id="IPR052785">
    <property type="entry name" value="Enterotoxin_cmpnt"/>
</dbReference>
<evidence type="ECO:0000313" key="3">
    <source>
        <dbReference type="Proteomes" id="UP000092743"/>
    </source>
</evidence>
<organism evidence="2 3">
    <name type="scientific">Bacillus thuringiensis</name>
    <dbReference type="NCBI Taxonomy" id="1428"/>
    <lineage>
        <taxon>Bacteria</taxon>
        <taxon>Bacillati</taxon>
        <taxon>Bacillota</taxon>
        <taxon>Bacilli</taxon>
        <taxon>Bacillales</taxon>
        <taxon>Bacillaceae</taxon>
        <taxon>Bacillus</taxon>
        <taxon>Bacillus cereus group</taxon>
    </lineage>
</organism>